<accession>A0AAV7VCZ4</accession>
<sequence length="97" mass="10506">MHMLRRLFAAPSLARGPVFGRLDPRGLWRSICLAGGLRCLRSSTLGGRGLVPSAGSPGRRAVAPFSSRGECLWVARGILQAVSLLLERELRCLQHSV</sequence>
<proteinExistence type="predicted"/>
<protein>
    <submittedName>
        <fullName evidence="1">Uncharacterized protein</fullName>
    </submittedName>
</protein>
<organism evidence="1 2">
    <name type="scientific">Pleurodeles waltl</name>
    <name type="common">Iberian ribbed newt</name>
    <dbReference type="NCBI Taxonomy" id="8319"/>
    <lineage>
        <taxon>Eukaryota</taxon>
        <taxon>Metazoa</taxon>
        <taxon>Chordata</taxon>
        <taxon>Craniata</taxon>
        <taxon>Vertebrata</taxon>
        <taxon>Euteleostomi</taxon>
        <taxon>Amphibia</taxon>
        <taxon>Batrachia</taxon>
        <taxon>Caudata</taxon>
        <taxon>Salamandroidea</taxon>
        <taxon>Salamandridae</taxon>
        <taxon>Pleurodelinae</taxon>
        <taxon>Pleurodeles</taxon>
    </lineage>
</organism>
<gene>
    <name evidence="1" type="ORF">NDU88_003060</name>
</gene>
<dbReference type="Proteomes" id="UP001066276">
    <property type="component" value="Chromosome 2_1"/>
</dbReference>
<keyword evidence="2" id="KW-1185">Reference proteome</keyword>
<reference evidence="1" key="1">
    <citation type="journal article" date="2022" name="bioRxiv">
        <title>Sequencing and chromosome-scale assembly of the giantPleurodeles waltlgenome.</title>
        <authorList>
            <person name="Brown T."/>
            <person name="Elewa A."/>
            <person name="Iarovenko S."/>
            <person name="Subramanian E."/>
            <person name="Araus A.J."/>
            <person name="Petzold A."/>
            <person name="Susuki M."/>
            <person name="Suzuki K.-i.T."/>
            <person name="Hayashi T."/>
            <person name="Toyoda A."/>
            <person name="Oliveira C."/>
            <person name="Osipova E."/>
            <person name="Leigh N.D."/>
            <person name="Simon A."/>
            <person name="Yun M.H."/>
        </authorList>
    </citation>
    <scope>NUCLEOTIDE SEQUENCE</scope>
    <source>
        <strain evidence="1">20211129_DDA</strain>
        <tissue evidence="1">Liver</tissue>
    </source>
</reference>
<dbReference type="EMBL" id="JANPWB010000003">
    <property type="protein sequence ID" value="KAJ1199222.1"/>
    <property type="molecule type" value="Genomic_DNA"/>
</dbReference>
<dbReference type="AlphaFoldDB" id="A0AAV7VCZ4"/>
<comment type="caution">
    <text evidence="1">The sequence shown here is derived from an EMBL/GenBank/DDBJ whole genome shotgun (WGS) entry which is preliminary data.</text>
</comment>
<evidence type="ECO:0000313" key="1">
    <source>
        <dbReference type="EMBL" id="KAJ1199222.1"/>
    </source>
</evidence>
<evidence type="ECO:0000313" key="2">
    <source>
        <dbReference type="Proteomes" id="UP001066276"/>
    </source>
</evidence>
<name>A0AAV7VCZ4_PLEWA</name>